<gene>
    <name evidence="2" type="ORF">GCM10011309_05350</name>
</gene>
<evidence type="ECO:0000256" key="1">
    <source>
        <dbReference type="SAM" id="Phobius"/>
    </source>
</evidence>
<keyword evidence="3" id="KW-1185">Reference proteome</keyword>
<reference evidence="2 3" key="1">
    <citation type="journal article" date="2014" name="Int. J. Syst. Evol. Microbiol.">
        <title>Complete genome sequence of Corynebacterium casei LMG S-19264T (=DSM 44701T), isolated from a smear-ripened cheese.</title>
        <authorList>
            <consortium name="US DOE Joint Genome Institute (JGI-PGF)"/>
            <person name="Walter F."/>
            <person name="Albersmeier A."/>
            <person name="Kalinowski J."/>
            <person name="Ruckert C."/>
        </authorList>
    </citation>
    <scope>NUCLEOTIDE SEQUENCE [LARGE SCALE GENOMIC DNA]</scope>
    <source>
        <strain evidence="2 3">KCTC 23968</strain>
    </source>
</reference>
<keyword evidence="1" id="KW-0812">Transmembrane</keyword>
<dbReference type="RefSeq" id="WP_189580963.1">
    <property type="nucleotide sequence ID" value="NZ_BMYV01000001.1"/>
</dbReference>
<protein>
    <recommendedName>
        <fullName evidence="4">DUF3089 domain-containing protein</fullName>
    </recommendedName>
</protein>
<proteinExistence type="predicted"/>
<evidence type="ECO:0000313" key="2">
    <source>
        <dbReference type="EMBL" id="GGX58857.1"/>
    </source>
</evidence>
<accession>A0A918KED1</accession>
<organism evidence="2 3">
    <name type="scientific">Litorimonas cladophorae</name>
    <dbReference type="NCBI Taxonomy" id="1220491"/>
    <lineage>
        <taxon>Bacteria</taxon>
        <taxon>Pseudomonadati</taxon>
        <taxon>Pseudomonadota</taxon>
        <taxon>Alphaproteobacteria</taxon>
        <taxon>Maricaulales</taxon>
        <taxon>Robiginitomaculaceae</taxon>
    </lineage>
</organism>
<dbReference type="AlphaFoldDB" id="A0A918KED1"/>
<dbReference type="Pfam" id="PF11288">
    <property type="entry name" value="DUF3089"/>
    <property type="match status" value="1"/>
</dbReference>
<dbReference type="Proteomes" id="UP000600865">
    <property type="component" value="Unassembled WGS sequence"/>
</dbReference>
<evidence type="ECO:0008006" key="4">
    <source>
        <dbReference type="Google" id="ProtNLM"/>
    </source>
</evidence>
<comment type="caution">
    <text evidence="2">The sequence shown here is derived from an EMBL/GenBank/DDBJ whole genome shotgun (WGS) entry which is preliminary data.</text>
</comment>
<dbReference type="SUPFAM" id="SSF53474">
    <property type="entry name" value="alpha/beta-Hydrolases"/>
    <property type="match status" value="1"/>
</dbReference>
<dbReference type="InterPro" id="IPR021440">
    <property type="entry name" value="DUF3089"/>
</dbReference>
<dbReference type="EMBL" id="BMYV01000001">
    <property type="protein sequence ID" value="GGX58857.1"/>
    <property type="molecule type" value="Genomic_DNA"/>
</dbReference>
<sequence length="400" mass="44800">MFKPNLAKYRTAIGITGTLLIVSLIITYVYRDDIFQTIQDPGQPFQTYTPPQAPDYTSLDSWLARPDLGVDPFTLTSKGDVFVVVPSVYRGGSHWNLPSDDLKRKGKLQRIVRPNYVSPYGEAGRLFAPYYRQASLYAFMTNREDAQQAQDFAYQDVKRAFQQFLTQSPPERPIVLVGHNQGASHVQRLLADFFQGDLKERLAVAYVIDHPLPLDAFSGSLSRLSPCETGEQTQCVVAFGSFTPKDSVIAERFSEKSLVHNGRTYEAITNRPTLCINPLLWTQSEDYAPERLHLGGVAAEGLDPDMTPAPLRNQTGAQCQDGLLYVDTPRSKSLRRPLKIGGKFRTLPSNLFYEDLKQDAKRRVDNLLAAQILPERAGALLDDFDVQEIKDSPVTIPDVD</sequence>
<keyword evidence="1" id="KW-1133">Transmembrane helix</keyword>
<keyword evidence="1" id="KW-0472">Membrane</keyword>
<feature type="transmembrane region" description="Helical" evidence="1">
    <location>
        <begin position="12"/>
        <end position="30"/>
    </location>
</feature>
<name>A0A918KED1_9PROT</name>
<evidence type="ECO:0000313" key="3">
    <source>
        <dbReference type="Proteomes" id="UP000600865"/>
    </source>
</evidence>
<dbReference type="InterPro" id="IPR029058">
    <property type="entry name" value="AB_hydrolase_fold"/>
</dbReference>